<name>A0A0C2NRE1_9VIBR</name>
<dbReference type="PIRSF" id="PIRSF001480">
    <property type="entry name" value="Mannose-6-phosphate_isomerase"/>
    <property type="match status" value="1"/>
</dbReference>
<dbReference type="InterPro" id="IPR049071">
    <property type="entry name" value="MPI_cupin_dom"/>
</dbReference>
<sequence length="395" mass="44462">MYNSKSFFKLTNSIQNYPWGSNTSIPELFNIQNPDDKPFAEIWMGAHPKASSEINIDQNALLLRDFITENIHSSLGEPTATQFGELPYLFKVLSAKQALSIQVHPSKKDAKLGFDRENQAKLHIDAFERNYKDANHKPELVYALTPFLAMNGFRLFEDIAQQFRKVNIEELKNELSAFEESKNDRGLCSLFTQLLSLEGERKELVLIELLQWSKNNDDKLAKIILELNEVYPNDVGLLAPLFLNVILLAPGEAMFLDAGTPHAYLKGTALEIMANSDNVLRAGLTPKYIDVTELVSSCLFVPLKKENILTQAVINNCEYSFPIPVDDFAFSIYKCPKNHTVNMDRAEILFAIDADVTVTDTNNQCITIGKGESIFIPFSTNSYSITSRGDIARAY</sequence>
<evidence type="ECO:0000313" key="15">
    <source>
        <dbReference type="Proteomes" id="UP000031672"/>
    </source>
</evidence>
<gene>
    <name evidence="14" type="ORF">OJ16_18590</name>
</gene>
<dbReference type="EC" id="5.3.1.8" evidence="3"/>
<evidence type="ECO:0000256" key="6">
    <source>
        <dbReference type="ARBA" id="ARBA00023235"/>
    </source>
</evidence>
<feature type="active site" evidence="9">
    <location>
        <position position="281"/>
    </location>
</feature>
<dbReference type="Gene3D" id="2.60.120.10">
    <property type="entry name" value="Jelly Rolls"/>
    <property type="match status" value="2"/>
</dbReference>
<feature type="domain" description="Phosphomannose isomerase type I helical insertion" evidence="12">
    <location>
        <begin position="169"/>
        <end position="243"/>
    </location>
</feature>
<feature type="binding site" evidence="10">
    <location>
        <position position="102"/>
    </location>
    <ligand>
        <name>Zn(2+)</name>
        <dbReference type="ChEBI" id="CHEBI:29105"/>
    </ligand>
</feature>
<evidence type="ECO:0000256" key="10">
    <source>
        <dbReference type="PIRSR" id="PIRSR001480-2"/>
    </source>
</evidence>
<dbReference type="CDD" id="cd07011">
    <property type="entry name" value="cupin_PMI_type_I_N"/>
    <property type="match status" value="1"/>
</dbReference>
<dbReference type="InterPro" id="IPR014710">
    <property type="entry name" value="RmlC-like_jellyroll"/>
</dbReference>
<proteinExistence type="inferred from homology"/>
<keyword evidence="4 10" id="KW-0479">Metal-binding</keyword>
<dbReference type="Pfam" id="PF20511">
    <property type="entry name" value="PMI_typeI_cat"/>
    <property type="match status" value="1"/>
</dbReference>
<dbReference type="OrthoDB" id="9792649at2"/>
<dbReference type="InterPro" id="IPR001250">
    <property type="entry name" value="Man6P_Isoase-1"/>
</dbReference>
<dbReference type="InterPro" id="IPR016305">
    <property type="entry name" value="Mannose-6-P_Isomerase"/>
</dbReference>
<reference evidence="14 15" key="1">
    <citation type="submission" date="2014-11" db="EMBL/GenBank/DDBJ databases">
        <title>Draft Genome Sequence of Vibrio piscirenalis strains CECT 8603T and CECT 8604, two marine Gammaproteobacterium isolated from cultured gilthead sea bream (Sparus aurata).</title>
        <authorList>
            <person name="Arahal D.R."/>
            <person name="Rodrigo-Torres L."/>
            <person name="Lucena T."/>
            <person name="Pujalte M.J."/>
        </authorList>
    </citation>
    <scope>NUCLEOTIDE SEQUENCE [LARGE SCALE GENOMIC DNA]</scope>
    <source>
        <strain evidence="14 15">DCR 1-4-2</strain>
    </source>
</reference>
<accession>A0A0C2K048</accession>
<organism evidence="14 15">
    <name type="scientific">Vibrio renipiscarius</name>
    <dbReference type="NCBI Taxonomy" id="1461322"/>
    <lineage>
        <taxon>Bacteria</taxon>
        <taxon>Pseudomonadati</taxon>
        <taxon>Pseudomonadota</taxon>
        <taxon>Gammaproteobacteria</taxon>
        <taxon>Vibrionales</taxon>
        <taxon>Vibrionaceae</taxon>
        <taxon>Vibrio</taxon>
    </lineage>
</organism>
<dbReference type="EMBL" id="JTKH01000025">
    <property type="protein sequence ID" value="KII75303.1"/>
    <property type="molecule type" value="Genomic_DNA"/>
</dbReference>
<dbReference type="PROSITE" id="PS00966">
    <property type="entry name" value="PMI_I_2"/>
    <property type="match status" value="1"/>
</dbReference>
<evidence type="ECO:0000256" key="7">
    <source>
        <dbReference type="ARBA" id="ARBA00029741"/>
    </source>
</evidence>
<feature type="binding site" evidence="10">
    <location>
        <position position="262"/>
    </location>
    <ligand>
        <name>Zn(2+)</name>
        <dbReference type="ChEBI" id="CHEBI:29105"/>
    </ligand>
</feature>
<dbReference type="PANTHER" id="PTHR10309:SF0">
    <property type="entry name" value="MANNOSE-6-PHOSPHATE ISOMERASE"/>
    <property type="match status" value="1"/>
</dbReference>
<dbReference type="GO" id="GO:0008270">
    <property type="term" value="F:zinc ion binding"/>
    <property type="evidence" value="ECO:0007669"/>
    <property type="project" value="InterPro"/>
</dbReference>
<dbReference type="GO" id="GO:0005975">
    <property type="term" value="P:carbohydrate metabolic process"/>
    <property type="evidence" value="ECO:0007669"/>
    <property type="project" value="InterPro"/>
</dbReference>
<dbReference type="Gene3D" id="1.10.441.10">
    <property type="entry name" value="Phosphomannose Isomerase, domain 2"/>
    <property type="match status" value="1"/>
</dbReference>
<feature type="binding site" evidence="10">
    <location>
        <position position="104"/>
    </location>
    <ligand>
        <name>Zn(2+)</name>
        <dbReference type="ChEBI" id="CHEBI:29105"/>
    </ligand>
</feature>
<evidence type="ECO:0000256" key="8">
    <source>
        <dbReference type="ARBA" id="ARBA00030762"/>
    </source>
</evidence>
<protein>
    <recommendedName>
        <fullName evidence="3">mannose-6-phosphate isomerase</fullName>
        <ecNumber evidence="3">5.3.1.8</ecNumber>
    </recommendedName>
    <alternativeName>
        <fullName evidence="7">Phosphohexomutase</fullName>
    </alternativeName>
    <alternativeName>
        <fullName evidence="8">Phosphomannose isomerase</fullName>
    </alternativeName>
</protein>
<dbReference type="AlphaFoldDB" id="A0A0C2NRE1"/>
<feature type="domain" description="Mannose-6-phosphate isomerase cupin" evidence="13">
    <location>
        <begin position="320"/>
        <end position="395"/>
    </location>
</feature>
<dbReference type="InterPro" id="IPR046458">
    <property type="entry name" value="PMI_typeI_hel"/>
</dbReference>
<keyword evidence="5 10" id="KW-0862">Zinc</keyword>
<dbReference type="PROSITE" id="PS00965">
    <property type="entry name" value="PMI_I_1"/>
    <property type="match status" value="1"/>
</dbReference>
<dbReference type="GO" id="GO:0009298">
    <property type="term" value="P:GDP-mannose biosynthetic process"/>
    <property type="evidence" value="ECO:0007669"/>
    <property type="project" value="InterPro"/>
</dbReference>
<dbReference type="InterPro" id="IPR046457">
    <property type="entry name" value="PMI_typeI_cat"/>
</dbReference>
<evidence type="ECO:0000256" key="4">
    <source>
        <dbReference type="ARBA" id="ARBA00022723"/>
    </source>
</evidence>
<evidence type="ECO:0000256" key="1">
    <source>
        <dbReference type="ARBA" id="ARBA00000757"/>
    </source>
</evidence>
<comment type="caution">
    <text evidence="14">The sequence shown here is derived from an EMBL/GenBank/DDBJ whole genome shotgun (WGS) entry which is preliminary data.</text>
</comment>
<evidence type="ECO:0000259" key="11">
    <source>
        <dbReference type="Pfam" id="PF20511"/>
    </source>
</evidence>
<dbReference type="NCBIfam" id="TIGR00218">
    <property type="entry name" value="manA"/>
    <property type="match status" value="1"/>
</dbReference>
<comment type="similarity">
    <text evidence="2">Belongs to the mannose-6-phosphate isomerase type 1 family.</text>
</comment>
<dbReference type="Pfam" id="PF21621">
    <property type="entry name" value="MPI_cupin_dom"/>
    <property type="match status" value="1"/>
</dbReference>
<accession>A0A0C2NRE1</accession>
<keyword evidence="6 14" id="KW-0413">Isomerase</keyword>
<dbReference type="STRING" id="1461322.OJ16_18590"/>
<evidence type="ECO:0000313" key="14">
    <source>
        <dbReference type="EMBL" id="KII75303.1"/>
    </source>
</evidence>
<dbReference type="GO" id="GO:0004476">
    <property type="term" value="F:mannose-6-phosphate isomerase activity"/>
    <property type="evidence" value="ECO:0007669"/>
    <property type="project" value="UniProtKB-EC"/>
</dbReference>
<evidence type="ECO:0000256" key="5">
    <source>
        <dbReference type="ARBA" id="ARBA00022833"/>
    </source>
</evidence>
<dbReference type="PRINTS" id="PR00714">
    <property type="entry name" value="MAN6PISMRASE"/>
</dbReference>
<feature type="domain" description="Phosphomannose isomerase type I catalytic" evidence="11">
    <location>
        <begin position="8"/>
        <end position="154"/>
    </location>
</feature>
<evidence type="ECO:0000259" key="12">
    <source>
        <dbReference type="Pfam" id="PF20512"/>
    </source>
</evidence>
<dbReference type="SUPFAM" id="SSF51182">
    <property type="entry name" value="RmlC-like cupins"/>
    <property type="match status" value="1"/>
</dbReference>
<evidence type="ECO:0000259" key="13">
    <source>
        <dbReference type="Pfam" id="PF21621"/>
    </source>
</evidence>
<comment type="catalytic activity">
    <reaction evidence="1">
        <text>D-mannose 6-phosphate = D-fructose 6-phosphate</text>
        <dbReference type="Rhea" id="RHEA:12356"/>
        <dbReference type="ChEBI" id="CHEBI:58735"/>
        <dbReference type="ChEBI" id="CHEBI:61527"/>
        <dbReference type="EC" id="5.3.1.8"/>
    </reaction>
</comment>
<dbReference type="Proteomes" id="UP000031672">
    <property type="component" value="Unassembled WGS sequence"/>
</dbReference>
<evidence type="ECO:0000256" key="3">
    <source>
        <dbReference type="ARBA" id="ARBA00011956"/>
    </source>
</evidence>
<dbReference type="PANTHER" id="PTHR10309">
    <property type="entry name" value="MANNOSE-6-PHOSPHATE ISOMERASE"/>
    <property type="match status" value="1"/>
</dbReference>
<dbReference type="InterPro" id="IPR018050">
    <property type="entry name" value="Pmannose_isomerase-type1_CS"/>
</dbReference>
<comment type="cofactor">
    <cofactor evidence="10">
        <name>Zn(2+)</name>
        <dbReference type="ChEBI" id="CHEBI:29105"/>
    </cofactor>
    <text evidence="10">Binds 1 zinc ion per subunit.</text>
</comment>
<evidence type="ECO:0000256" key="9">
    <source>
        <dbReference type="PIRSR" id="PIRSR001480-1"/>
    </source>
</evidence>
<feature type="binding site" evidence="10">
    <location>
        <position position="139"/>
    </location>
    <ligand>
        <name>Zn(2+)</name>
        <dbReference type="ChEBI" id="CHEBI:29105"/>
    </ligand>
</feature>
<keyword evidence="15" id="KW-1185">Reference proteome</keyword>
<dbReference type="GO" id="GO:0005829">
    <property type="term" value="C:cytosol"/>
    <property type="evidence" value="ECO:0007669"/>
    <property type="project" value="TreeGrafter"/>
</dbReference>
<dbReference type="Pfam" id="PF20512">
    <property type="entry name" value="PMI_typeI_hel"/>
    <property type="match status" value="1"/>
</dbReference>
<dbReference type="InterPro" id="IPR011051">
    <property type="entry name" value="RmlC_Cupin_sf"/>
</dbReference>
<evidence type="ECO:0000256" key="2">
    <source>
        <dbReference type="ARBA" id="ARBA00010772"/>
    </source>
</evidence>